<sequence>MENPYLDSSVDRGIFDKKYPSLSEATVDDEVVWEKFKKGDKAALTFIYRNYANPLYNYGCQLTSKEIVKDAIHDLFIEIINNKERLGNTNSIKYYLFKSLRNKLVKVLTKMNKEQSGDMGDAYPFAISLSPELVLINQQIDEEKRSMIAAKLNELPPLQKEALLLFYYEGLKYDQIASLLGMKVKSARALVYRGIDSMSKLLIPVRKNLL</sequence>
<evidence type="ECO:0000313" key="6">
    <source>
        <dbReference type="EMBL" id="MFH6985019.1"/>
    </source>
</evidence>
<comment type="similarity">
    <text evidence="1">Belongs to the sigma-70 factor family. ECF subfamily.</text>
</comment>
<protein>
    <submittedName>
        <fullName evidence="6">RNA polymerase sigma factor</fullName>
    </submittedName>
</protein>
<evidence type="ECO:0000256" key="1">
    <source>
        <dbReference type="ARBA" id="ARBA00010641"/>
    </source>
</evidence>
<evidence type="ECO:0000256" key="2">
    <source>
        <dbReference type="ARBA" id="ARBA00023015"/>
    </source>
</evidence>
<evidence type="ECO:0000256" key="3">
    <source>
        <dbReference type="ARBA" id="ARBA00023082"/>
    </source>
</evidence>
<dbReference type="PANTHER" id="PTHR43133:SF46">
    <property type="entry name" value="RNA POLYMERASE SIGMA-70 FACTOR ECF SUBFAMILY"/>
    <property type="match status" value="1"/>
</dbReference>
<dbReference type="RefSeq" id="WP_395418478.1">
    <property type="nucleotide sequence ID" value="NZ_JBIPKE010000019.1"/>
</dbReference>
<evidence type="ECO:0000256" key="4">
    <source>
        <dbReference type="ARBA" id="ARBA00023163"/>
    </source>
</evidence>
<dbReference type="NCBIfam" id="TIGR02937">
    <property type="entry name" value="sigma70-ECF"/>
    <property type="match status" value="1"/>
</dbReference>
<dbReference type="PANTHER" id="PTHR43133">
    <property type="entry name" value="RNA POLYMERASE ECF-TYPE SIGMA FACTO"/>
    <property type="match status" value="1"/>
</dbReference>
<keyword evidence="3" id="KW-0731">Sigma factor</keyword>
<evidence type="ECO:0000259" key="5">
    <source>
        <dbReference type="Pfam" id="PF08281"/>
    </source>
</evidence>
<name>A0ABW7NBV5_9BACT</name>
<keyword evidence="2" id="KW-0805">Transcription regulation</keyword>
<organism evidence="6 7">
    <name type="scientific">Marinoscillum luteum</name>
    <dbReference type="NCBI Taxonomy" id="861051"/>
    <lineage>
        <taxon>Bacteria</taxon>
        <taxon>Pseudomonadati</taxon>
        <taxon>Bacteroidota</taxon>
        <taxon>Cytophagia</taxon>
        <taxon>Cytophagales</taxon>
        <taxon>Reichenbachiellaceae</taxon>
        <taxon>Marinoscillum</taxon>
    </lineage>
</organism>
<dbReference type="Proteomes" id="UP001610063">
    <property type="component" value="Unassembled WGS sequence"/>
</dbReference>
<dbReference type="InterPro" id="IPR014284">
    <property type="entry name" value="RNA_pol_sigma-70_dom"/>
</dbReference>
<evidence type="ECO:0000313" key="7">
    <source>
        <dbReference type="Proteomes" id="UP001610063"/>
    </source>
</evidence>
<dbReference type="EMBL" id="JBIPKE010000019">
    <property type="protein sequence ID" value="MFH6985019.1"/>
    <property type="molecule type" value="Genomic_DNA"/>
</dbReference>
<accession>A0ABW7NBV5</accession>
<gene>
    <name evidence="6" type="ORF">ACHKAR_16305</name>
</gene>
<dbReference type="CDD" id="cd06171">
    <property type="entry name" value="Sigma70_r4"/>
    <property type="match status" value="1"/>
</dbReference>
<dbReference type="InterPro" id="IPR036388">
    <property type="entry name" value="WH-like_DNA-bd_sf"/>
</dbReference>
<keyword evidence="4" id="KW-0804">Transcription</keyword>
<dbReference type="Pfam" id="PF08281">
    <property type="entry name" value="Sigma70_r4_2"/>
    <property type="match status" value="1"/>
</dbReference>
<dbReference type="Gene3D" id="1.10.10.10">
    <property type="entry name" value="Winged helix-like DNA-binding domain superfamily/Winged helix DNA-binding domain"/>
    <property type="match status" value="1"/>
</dbReference>
<dbReference type="SUPFAM" id="SSF88946">
    <property type="entry name" value="Sigma2 domain of RNA polymerase sigma factors"/>
    <property type="match status" value="1"/>
</dbReference>
<feature type="domain" description="RNA polymerase sigma factor 70 region 4 type 2" evidence="5">
    <location>
        <begin position="147"/>
        <end position="194"/>
    </location>
</feature>
<dbReference type="InterPro" id="IPR013324">
    <property type="entry name" value="RNA_pol_sigma_r3/r4-like"/>
</dbReference>
<comment type="caution">
    <text evidence="6">The sequence shown here is derived from an EMBL/GenBank/DDBJ whole genome shotgun (WGS) entry which is preliminary data.</text>
</comment>
<dbReference type="InterPro" id="IPR013325">
    <property type="entry name" value="RNA_pol_sigma_r2"/>
</dbReference>
<dbReference type="InterPro" id="IPR013249">
    <property type="entry name" value="RNA_pol_sigma70_r4_t2"/>
</dbReference>
<dbReference type="Gene3D" id="1.10.1740.10">
    <property type="match status" value="1"/>
</dbReference>
<dbReference type="InterPro" id="IPR039425">
    <property type="entry name" value="RNA_pol_sigma-70-like"/>
</dbReference>
<reference evidence="6 7" key="1">
    <citation type="journal article" date="2013" name="Int. J. Syst. Evol. Microbiol.">
        <title>Marinoscillum luteum sp. nov., isolated from marine sediment.</title>
        <authorList>
            <person name="Cha I.T."/>
            <person name="Park S.J."/>
            <person name="Kim S.J."/>
            <person name="Kim J.G."/>
            <person name="Jung M.Y."/>
            <person name="Shin K.S."/>
            <person name="Kwon K.K."/>
            <person name="Yang S.H."/>
            <person name="Seo Y.S."/>
            <person name="Rhee S.K."/>
        </authorList>
    </citation>
    <scope>NUCLEOTIDE SEQUENCE [LARGE SCALE GENOMIC DNA]</scope>
    <source>
        <strain evidence="6 7">KCTC 23939</strain>
    </source>
</reference>
<keyword evidence="7" id="KW-1185">Reference proteome</keyword>
<dbReference type="SUPFAM" id="SSF88659">
    <property type="entry name" value="Sigma3 and sigma4 domains of RNA polymerase sigma factors"/>
    <property type="match status" value="1"/>
</dbReference>
<proteinExistence type="inferred from homology"/>